<keyword evidence="3" id="KW-1185">Reference proteome</keyword>
<feature type="transmembrane region" description="Helical" evidence="1">
    <location>
        <begin position="179"/>
        <end position="198"/>
    </location>
</feature>
<feature type="transmembrane region" description="Helical" evidence="1">
    <location>
        <begin position="218"/>
        <end position="238"/>
    </location>
</feature>
<feature type="transmembrane region" description="Helical" evidence="1">
    <location>
        <begin position="24"/>
        <end position="49"/>
    </location>
</feature>
<sequence>MRKININVNEYNTESIIKIQKRKIWGISLAIMAFSFIVVVIGSLFFQYALKVYLKTNIGSWTPQIIIFVGFFLFIILNLTSHYTKKINGSWLYIYYVLQLVAWTLILTSILFYFTYIYELDSITFLAIALLPLGIILISGLIGYFQLIKEFFLYFFIGILSVALLVMFFVSIFVFRITWYYSLVSVILISAITVADIMQAKKEVENVVWMDSNIQFRFAFDLGIRLFISAAMLLFYILQLFMSSGKR</sequence>
<evidence type="ECO:0000256" key="1">
    <source>
        <dbReference type="SAM" id="Phobius"/>
    </source>
</evidence>
<proteinExistence type="predicted"/>
<dbReference type="NCBIfam" id="NF045951">
    <property type="entry name" value="MAG0110_fam"/>
    <property type="match status" value="1"/>
</dbReference>
<keyword evidence="1" id="KW-0472">Membrane</keyword>
<dbReference type="Proteomes" id="UP000295757">
    <property type="component" value="Unassembled WGS sequence"/>
</dbReference>
<accession>A0A4R7UD23</accession>
<keyword evidence="1" id="KW-1133">Transmembrane helix</keyword>
<dbReference type="EMBL" id="SOCN01000001">
    <property type="protein sequence ID" value="TDV24372.1"/>
    <property type="molecule type" value="Genomic_DNA"/>
</dbReference>
<dbReference type="AlphaFoldDB" id="A0A4R7UD23"/>
<gene>
    <name evidence="2" type="ORF">BCF59_0337</name>
</gene>
<feature type="transmembrane region" description="Helical" evidence="1">
    <location>
        <begin position="92"/>
        <end position="117"/>
    </location>
</feature>
<organism evidence="2 3">
    <name type="scientific">Mycoplasmopsis mustelae</name>
    <dbReference type="NCBI Taxonomy" id="171289"/>
    <lineage>
        <taxon>Bacteria</taxon>
        <taxon>Bacillati</taxon>
        <taxon>Mycoplasmatota</taxon>
        <taxon>Mycoplasmoidales</taxon>
        <taxon>Metamycoplasmataceae</taxon>
        <taxon>Mycoplasmopsis</taxon>
    </lineage>
</organism>
<protein>
    <recommendedName>
        <fullName evidence="4">Inhibitor of apoptosis-promoting Bax1</fullName>
    </recommendedName>
</protein>
<feature type="transmembrane region" description="Helical" evidence="1">
    <location>
        <begin position="123"/>
        <end position="144"/>
    </location>
</feature>
<dbReference type="RefSeq" id="WP_134110602.1">
    <property type="nucleotide sequence ID" value="NZ_SOCN01000001.1"/>
</dbReference>
<evidence type="ECO:0000313" key="2">
    <source>
        <dbReference type="EMBL" id="TDV24372.1"/>
    </source>
</evidence>
<feature type="transmembrane region" description="Helical" evidence="1">
    <location>
        <begin position="61"/>
        <end position="80"/>
    </location>
</feature>
<evidence type="ECO:0008006" key="4">
    <source>
        <dbReference type="Google" id="ProtNLM"/>
    </source>
</evidence>
<name>A0A4R7UD23_9BACT</name>
<reference evidence="2 3" key="1">
    <citation type="submission" date="2019-03" db="EMBL/GenBank/DDBJ databases">
        <title>Genomic Encyclopedia of Archaeal and Bacterial Type Strains, Phase II (KMG-II): from individual species to whole genera.</title>
        <authorList>
            <person name="Goeker M."/>
        </authorList>
    </citation>
    <scope>NUCLEOTIDE SEQUENCE [LARGE SCALE GENOMIC DNA]</scope>
    <source>
        <strain evidence="2 3">ATCC 35214</strain>
    </source>
</reference>
<feature type="transmembrane region" description="Helical" evidence="1">
    <location>
        <begin position="151"/>
        <end position="173"/>
    </location>
</feature>
<keyword evidence="1" id="KW-0812">Transmembrane</keyword>
<evidence type="ECO:0000313" key="3">
    <source>
        <dbReference type="Proteomes" id="UP000295757"/>
    </source>
</evidence>
<comment type="caution">
    <text evidence="2">The sequence shown here is derived from an EMBL/GenBank/DDBJ whole genome shotgun (WGS) entry which is preliminary data.</text>
</comment>